<comment type="caution">
    <text evidence="8">The sequence shown here is derived from an EMBL/GenBank/DDBJ whole genome shotgun (WGS) entry which is preliminary data.</text>
</comment>
<dbReference type="PROSITE" id="PS00062">
    <property type="entry name" value="ALDOKETO_REDUCTASE_2"/>
    <property type="match status" value="1"/>
</dbReference>
<dbReference type="GO" id="GO:0016616">
    <property type="term" value="F:oxidoreductase activity, acting on the CH-OH group of donors, NAD or NADP as acceptor"/>
    <property type="evidence" value="ECO:0007669"/>
    <property type="project" value="UniProtKB-ARBA"/>
</dbReference>
<evidence type="ECO:0000256" key="2">
    <source>
        <dbReference type="ARBA" id="ARBA00022857"/>
    </source>
</evidence>
<feature type="binding site" evidence="5">
    <location>
        <position position="105"/>
    </location>
    <ligand>
        <name>substrate</name>
    </ligand>
</feature>
<dbReference type="PIRSF" id="PIRSF000097">
    <property type="entry name" value="AKR"/>
    <property type="match status" value="1"/>
</dbReference>
<proteinExistence type="inferred from homology"/>
<evidence type="ECO:0000313" key="9">
    <source>
        <dbReference type="Proteomes" id="UP000051845"/>
    </source>
</evidence>
<dbReference type="FunFam" id="3.20.20.100:FF:000015">
    <property type="entry name" value="Oxidoreductase, aldo/keto reductase family"/>
    <property type="match status" value="1"/>
</dbReference>
<keyword evidence="2" id="KW-0521">NADP</keyword>
<evidence type="ECO:0000256" key="6">
    <source>
        <dbReference type="PIRSR" id="PIRSR000097-3"/>
    </source>
</evidence>
<dbReference type="EMBL" id="AYYR01000023">
    <property type="protein sequence ID" value="KRM76619.1"/>
    <property type="molecule type" value="Genomic_DNA"/>
</dbReference>
<keyword evidence="3" id="KW-0560">Oxidoreductase</keyword>
<dbReference type="Proteomes" id="UP000051845">
    <property type="component" value="Unassembled WGS sequence"/>
</dbReference>
<dbReference type="Pfam" id="PF00248">
    <property type="entry name" value="Aldo_ket_red"/>
    <property type="match status" value="1"/>
</dbReference>
<evidence type="ECO:0000256" key="5">
    <source>
        <dbReference type="PIRSR" id="PIRSR000097-2"/>
    </source>
</evidence>
<dbReference type="InterPro" id="IPR020471">
    <property type="entry name" value="AKR"/>
</dbReference>
<gene>
    <name evidence="8" type="ORF">FC82_GL001308</name>
</gene>
<dbReference type="Gene3D" id="3.20.20.100">
    <property type="entry name" value="NADP-dependent oxidoreductase domain"/>
    <property type="match status" value="1"/>
</dbReference>
<dbReference type="InterPro" id="IPR023210">
    <property type="entry name" value="NADP_OxRdtase_dom"/>
</dbReference>
<name>A0A0R2BKS0_SECCO</name>
<feature type="site" description="Lowers pKa of active site Tyr" evidence="6">
    <location>
        <position position="74"/>
    </location>
</feature>
<dbReference type="PRINTS" id="PR00069">
    <property type="entry name" value="ALDKETRDTASE"/>
</dbReference>
<comment type="similarity">
    <text evidence="1">Belongs to the aldo/keto reductase family.</text>
</comment>
<dbReference type="PATRIC" id="fig|1423733.4.peg.1376"/>
<protein>
    <submittedName>
        <fullName evidence="8">Organophosphate reductase</fullName>
    </submittedName>
</protein>
<dbReference type="STRING" id="33960.TY91_04305"/>
<dbReference type="InterPro" id="IPR036812">
    <property type="entry name" value="NAD(P)_OxRdtase_dom_sf"/>
</dbReference>
<dbReference type="PROSITE" id="PS00798">
    <property type="entry name" value="ALDOKETO_REDUCTASE_1"/>
    <property type="match status" value="1"/>
</dbReference>
<feature type="domain" description="NADP-dependent oxidoreductase" evidence="7">
    <location>
        <begin position="15"/>
        <end position="256"/>
    </location>
</feature>
<evidence type="ECO:0000256" key="4">
    <source>
        <dbReference type="PIRSR" id="PIRSR000097-1"/>
    </source>
</evidence>
<dbReference type="PANTHER" id="PTHR43827">
    <property type="entry name" value="2,5-DIKETO-D-GLUCONIC ACID REDUCTASE"/>
    <property type="match status" value="1"/>
</dbReference>
<organism evidence="8 9">
    <name type="scientific">Secundilactobacillus collinoides DSM 20515 = JCM 1123</name>
    <dbReference type="NCBI Taxonomy" id="1423733"/>
    <lineage>
        <taxon>Bacteria</taxon>
        <taxon>Bacillati</taxon>
        <taxon>Bacillota</taxon>
        <taxon>Bacilli</taxon>
        <taxon>Lactobacillales</taxon>
        <taxon>Lactobacillaceae</taxon>
        <taxon>Secundilactobacillus</taxon>
    </lineage>
</organism>
<dbReference type="RefSeq" id="WP_054762012.1">
    <property type="nucleotide sequence ID" value="NZ_AYYR01000023.1"/>
</dbReference>
<evidence type="ECO:0000256" key="3">
    <source>
        <dbReference type="ARBA" id="ARBA00023002"/>
    </source>
</evidence>
<dbReference type="SUPFAM" id="SSF51430">
    <property type="entry name" value="NAD(P)-linked oxidoreductase"/>
    <property type="match status" value="1"/>
</dbReference>
<reference evidence="8 9" key="1">
    <citation type="journal article" date="2015" name="Genome Announc.">
        <title>Expanding the biotechnology potential of lactobacilli through comparative genomics of 213 strains and associated genera.</title>
        <authorList>
            <person name="Sun Z."/>
            <person name="Harris H.M."/>
            <person name="McCann A."/>
            <person name="Guo C."/>
            <person name="Argimon S."/>
            <person name="Zhang W."/>
            <person name="Yang X."/>
            <person name="Jeffery I.B."/>
            <person name="Cooney J.C."/>
            <person name="Kagawa T.F."/>
            <person name="Liu W."/>
            <person name="Song Y."/>
            <person name="Salvetti E."/>
            <person name="Wrobel A."/>
            <person name="Rasinkangas P."/>
            <person name="Parkhill J."/>
            <person name="Rea M.C."/>
            <person name="O'Sullivan O."/>
            <person name="Ritari J."/>
            <person name="Douillard F.P."/>
            <person name="Paul Ross R."/>
            <person name="Yang R."/>
            <person name="Briner A.E."/>
            <person name="Felis G.E."/>
            <person name="de Vos W.M."/>
            <person name="Barrangou R."/>
            <person name="Klaenhammer T.R."/>
            <person name="Caufield P.W."/>
            <person name="Cui Y."/>
            <person name="Zhang H."/>
            <person name="O'Toole P.W."/>
        </authorList>
    </citation>
    <scope>NUCLEOTIDE SEQUENCE [LARGE SCALE GENOMIC DNA]</scope>
    <source>
        <strain evidence="8 9">DSM 20515</strain>
    </source>
</reference>
<accession>A0A0R2BKS0</accession>
<dbReference type="PANTHER" id="PTHR43827:SF3">
    <property type="entry name" value="NADP-DEPENDENT OXIDOREDUCTASE DOMAIN-CONTAINING PROTEIN"/>
    <property type="match status" value="1"/>
</dbReference>
<dbReference type="InterPro" id="IPR018170">
    <property type="entry name" value="Aldo/ket_reductase_CS"/>
</dbReference>
<sequence>METVTLNGGVQAPLIGFGTFQIWDDKAAEQAVTLALAMGYRHIDTAAGYFNEAAVGRAIRNSAVPRDQIMVTTKLWPTDASYEGAKRAVQRSLTKLAYIDLYLIHQPFGDYYGVWRALVDLQQQGLVRSIGVSNFNGNRLADLSLFSGVTPAVDQIQLNPYLQQRVTRDEAERDGTVIAAWSPLAQGSSDLLHDPLLTRIAETHDATVAQIILRWQTQQGIMTIPKSTHPQRMQENLASQQFTLSAEDLQAVDGLNQQPVSRDTSGDLLRRVLAIDPEIPRQ</sequence>
<evidence type="ECO:0000313" key="8">
    <source>
        <dbReference type="EMBL" id="KRM76619.1"/>
    </source>
</evidence>
<evidence type="ECO:0000256" key="1">
    <source>
        <dbReference type="ARBA" id="ARBA00007905"/>
    </source>
</evidence>
<dbReference type="AlphaFoldDB" id="A0A0R2BKS0"/>
<feature type="active site" description="Proton donor" evidence="4">
    <location>
        <position position="49"/>
    </location>
</feature>
<evidence type="ECO:0000259" key="7">
    <source>
        <dbReference type="Pfam" id="PF00248"/>
    </source>
</evidence>